<protein>
    <submittedName>
        <fullName evidence="5">Terpene cyclase/mutase family member</fullName>
    </submittedName>
</protein>
<feature type="region of interest" description="Disordered" evidence="3">
    <location>
        <begin position="22"/>
        <end position="42"/>
    </location>
</feature>
<dbReference type="EnsemblPlants" id="OGLUM11G05320.3">
    <property type="protein sequence ID" value="OGLUM11G05320.3"/>
    <property type="gene ID" value="OGLUM11G05320"/>
</dbReference>
<dbReference type="SUPFAM" id="SSF48239">
    <property type="entry name" value="Terpenoid cyclases/Protein prenyltransferases"/>
    <property type="match status" value="1"/>
</dbReference>
<dbReference type="AlphaFoldDB" id="A0A0E0BG89"/>
<evidence type="ECO:0000259" key="4">
    <source>
        <dbReference type="Pfam" id="PF13243"/>
    </source>
</evidence>
<dbReference type="InterPro" id="IPR032696">
    <property type="entry name" value="SQ_cyclase_C"/>
</dbReference>
<dbReference type="GO" id="GO:0005811">
    <property type="term" value="C:lipid droplet"/>
    <property type="evidence" value="ECO:0007669"/>
    <property type="project" value="InterPro"/>
</dbReference>
<dbReference type="EnsemblPlants" id="OGLUM11G05320.4">
    <property type="protein sequence ID" value="OGLUM11G05320.4"/>
    <property type="gene ID" value="OGLUM11G05320"/>
</dbReference>
<reference evidence="5" key="2">
    <citation type="submission" date="2018-05" db="EMBL/GenBank/DDBJ databases">
        <title>OgluRS3 (Oryza glumaepatula Reference Sequence Version 3).</title>
        <authorList>
            <person name="Zhang J."/>
            <person name="Kudrna D."/>
            <person name="Lee S."/>
            <person name="Talag J."/>
            <person name="Welchert J."/>
            <person name="Wing R.A."/>
        </authorList>
    </citation>
    <scope>NUCLEOTIDE SEQUENCE [LARGE SCALE GENOMIC DNA]</scope>
</reference>
<dbReference type="Pfam" id="PF13243">
    <property type="entry name" value="SQHop_cyclase_C"/>
    <property type="match status" value="1"/>
</dbReference>
<dbReference type="PANTHER" id="PTHR11764">
    <property type="entry name" value="TERPENE CYCLASE/MUTASE FAMILY MEMBER"/>
    <property type="match status" value="1"/>
</dbReference>
<feature type="domain" description="Squalene cyclase C-terminal" evidence="4">
    <location>
        <begin position="68"/>
        <end position="309"/>
    </location>
</feature>
<proteinExistence type="inferred from homology"/>
<dbReference type="InterPro" id="IPR018333">
    <property type="entry name" value="Squalene_cyclase"/>
</dbReference>
<evidence type="ECO:0000313" key="5">
    <source>
        <dbReference type="EnsemblPlants" id="OGLUM11G05320.3"/>
    </source>
</evidence>
<dbReference type="InterPro" id="IPR002365">
    <property type="entry name" value="Terpene_synthase_CS"/>
</dbReference>
<dbReference type="Gene3D" id="1.50.10.20">
    <property type="match status" value="1"/>
</dbReference>
<dbReference type="GO" id="GO:0016104">
    <property type="term" value="P:triterpenoid biosynthetic process"/>
    <property type="evidence" value="ECO:0007669"/>
    <property type="project" value="InterPro"/>
</dbReference>
<evidence type="ECO:0000256" key="2">
    <source>
        <dbReference type="ARBA" id="ARBA00022737"/>
    </source>
</evidence>
<comment type="similarity">
    <text evidence="1">Belongs to the terpene cyclase/mutase family.</text>
</comment>
<evidence type="ECO:0000256" key="1">
    <source>
        <dbReference type="ARBA" id="ARBA00009755"/>
    </source>
</evidence>
<name>A0A0E0BG89_9ORYZ</name>
<dbReference type="HOGENOM" id="CLU_009074_0_1_1"/>
<keyword evidence="6" id="KW-1185">Reference proteome</keyword>
<evidence type="ECO:0000256" key="3">
    <source>
        <dbReference type="SAM" id="MobiDB-lite"/>
    </source>
</evidence>
<reference evidence="5" key="1">
    <citation type="submission" date="2015-04" db="UniProtKB">
        <authorList>
            <consortium name="EnsemblPlants"/>
        </authorList>
    </citation>
    <scope>IDENTIFICATION</scope>
</reference>
<dbReference type="PROSITE" id="PS01074">
    <property type="entry name" value="TERPENE_SYNTHASES"/>
    <property type="match status" value="1"/>
</dbReference>
<accession>A0A0E0BG89</accession>
<dbReference type="Gramene" id="OGLUM11G05320.3">
    <property type="protein sequence ID" value="OGLUM11G05320.3"/>
    <property type="gene ID" value="OGLUM11G05320"/>
</dbReference>
<dbReference type="PANTHER" id="PTHR11764:SF37">
    <property type="entry name" value="PARKEOL SYNTHASE"/>
    <property type="match status" value="1"/>
</dbReference>
<feature type="compositionally biased region" description="Basic and acidic residues" evidence="3">
    <location>
        <begin position="23"/>
        <end position="37"/>
    </location>
</feature>
<sequence>MALSSCTVAGITHIRRTAAIHHPCKEETEDKDRQDRKQGRRIGGRKRKACLLLSRISPEIVGEPLEIDAQYNAINCLMSFMNDNGGFSAFELVRSNTWLEHINPTEAFGRAMIEYPYVECTSSSIQCLALFRKLHPGHRKEEVENCISKGANFIESSQRSDGSWYGSWGVCFTYATWFAVTGLVAAGRTLANSATVRKACDFLLSKQLPSGGWGESYLSSHDEVYTNLKGNRPHGTHTAWAMIALIDAGQAERDPVPLHRAAKALLNLQLEDGEFPQQEIVGVFLQTAMASYSQYRNIFPIMALTGYRRRVLLAGNR</sequence>
<dbReference type="Gramene" id="OGLUM11G05320.4">
    <property type="protein sequence ID" value="OGLUM11G05320.4"/>
    <property type="gene ID" value="OGLUM11G05320"/>
</dbReference>
<keyword evidence="2" id="KW-0677">Repeat</keyword>
<organism evidence="5">
    <name type="scientific">Oryza glumipatula</name>
    <dbReference type="NCBI Taxonomy" id="40148"/>
    <lineage>
        <taxon>Eukaryota</taxon>
        <taxon>Viridiplantae</taxon>
        <taxon>Streptophyta</taxon>
        <taxon>Embryophyta</taxon>
        <taxon>Tracheophyta</taxon>
        <taxon>Spermatophyta</taxon>
        <taxon>Magnoliopsida</taxon>
        <taxon>Liliopsida</taxon>
        <taxon>Poales</taxon>
        <taxon>Poaceae</taxon>
        <taxon>BOP clade</taxon>
        <taxon>Oryzoideae</taxon>
        <taxon>Oryzeae</taxon>
        <taxon>Oryzinae</taxon>
        <taxon>Oryza</taxon>
    </lineage>
</organism>
<evidence type="ECO:0000313" key="6">
    <source>
        <dbReference type="Proteomes" id="UP000026961"/>
    </source>
</evidence>
<dbReference type="GO" id="GO:0016866">
    <property type="term" value="F:intramolecular transferase activity"/>
    <property type="evidence" value="ECO:0007669"/>
    <property type="project" value="InterPro"/>
</dbReference>
<dbReference type="Proteomes" id="UP000026961">
    <property type="component" value="Chromosome 11"/>
</dbReference>
<dbReference type="InterPro" id="IPR008930">
    <property type="entry name" value="Terpenoid_cyclase/PrenylTrfase"/>
</dbReference>